<accession>A0ABS8WHR5</accession>
<evidence type="ECO:0000313" key="1">
    <source>
        <dbReference type="EMBL" id="MCE2597191.1"/>
    </source>
</evidence>
<comment type="caution">
    <text evidence="1">The sequence shown here is derived from an EMBL/GenBank/DDBJ whole genome shotgun (WGS) entry which is preliminary data.</text>
</comment>
<dbReference type="RefSeq" id="WP_233054937.1">
    <property type="nucleotide sequence ID" value="NZ_JAIMJA010000035.1"/>
</dbReference>
<reference evidence="1 2" key="1">
    <citation type="journal article" date="2022" name="Environ. Microbiol. Rep.">
        <title>Eco-phylogenetic analyses reveal divergent evolution of vitamin B12 metabolism in the marine bacterial family 'Psychromonadaceae'.</title>
        <authorList>
            <person name="Jin X."/>
            <person name="Yang Y."/>
            <person name="Cao H."/>
            <person name="Gao B."/>
            <person name="Zhao Z."/>
        </authorList>
    </citation>
    <scope>NUCLEOTIDE SEQUENCE [LARGE SCALE GENOMIC DNA]</scope>
    <source>
        <strain evidence="1 2">MKS20</strain>
    </source>
</reference>
<organism evidence="1 2">
    <name type="scientific">Motilimonas cestriensis</name>
    <dbReference type="NCBI Taxonomy" id="2742685"/>
    <lineage>
        <taxon>Bacteria</taxon>
        <taxon>Pseudomonadati</taxon>
        <taxon>Pseudomonadota</taxon>
        <taxon>Gammaproteobacteria</taxon>
        <taxon>Alteromonadales</taxon>
        <taxon>Alteromonadales genera incertae sedis</taxon>
        <taxon>Motilimonas</taxon>
    </lineage>
</organism>
<dbReference type="EMBL" id="JAIMJA010000035">
    <property type="protein sequence ID" value="MCE2597191.1"/>
    <property type="molecule type" value="Genomic_DNA"/>
</dbReference>
<keyword evidence="2" id="KW-1185">Reference proteome</keyword>
<name>A0ABS8WHR5_9GAMM</name>
<evidence type="ECO:0000313" key="2">
    <source>
        <dbReference type="Proteomes" id="UP001201273"/>
    </source>
</evidence>
<gene>
    <name evidence="1" type="ORF">K6Y31_20670</name>
</gene>
<sequence>MIESLGTKVKGTFDISVQRGSGELEIISEDAENILLNSFFDLWLQATVPSTTHNISIYVGTGTEAPHVAQTTLGNFVSSAGANVTQPAGTHDAGTNIFTLKSIYVAEWATGSVLGNLTELGLSFGNLPNGEVHTRALIKDVGGNPTTLTLTATDKLIITYTLTFYLNLAPTSQVLNVNGTDHTFEINPMIYRYISLSTILGTPPSRCHAMYTAAKPVLASGIPSGAGGVGQVSRISDPINKVIKQKFTVPTGTGNYTNGLNLISFTDFSHSSFTANGPWFVWIDPPIPKTADQEFDIELSYPMARA</sequence>
<protein>
    <submittedName>
        <fullName evidence="1">Uncharacterized protein</fullName>
    </submittedName>
</protein>
<proteinExistence type="predicted"/>
<dbReference type="Proteomes" id="UP001201273">
    <property type="component" value="Unassembled WGS sequence"/>
</dbReference>